<keyword evidence="8" id="KW-1185">Reference proteome</keyword>
<dbReference type="EMBL" id="FXWV01000029">
    <property type="protein sequence ID" value="SMR78820.1"/>
    <property type="molecule type" value="Genomic_DNA"/>
</dbReference>
<dbReference type="InterPro" id="IPR012336">
    <property type="entry name" value="Thioredoxin-like_fold"/>
</dbReference>
<sequence>MSLPARFSASVIHLLICLVGIGAVLMSPVSADEVSEPDPAMVERLKAEVIKEIKESGVLQQEIEAGIEAYIARERESRVKAQQQARLEQEQLASHNLQSVRRYTQGRDHLYGNPDATITLVEYSDFECPYCKRFHNTPKALVEQYQGQVNWVYRHFPLSFHNPGAQKQAEASECVFEQGGDAAFWTFADTLYQQTRSGGNGFPLGKLGSLVEKLGLDRAMFQQCLDSGKYADRVKEDLVEGKRLGITGTPGNVLINNVTGQVVLKVGAHPSGIFVREIDTMLSEPNVSSSESAQ</sequence>
<evidence type="ECO:0000259" key="6">
    <source>
        <dbReference type="PROSITE" id="PS51352"/>
    </source>
</evidence>
<keyword evidence="5" id="KW-0676">Redox-active center</keyword>
<keyword evidence="3" id="KW-0560">Oxidoreductase</keyword>
<name>A0ABY1S4H0_9GAMM</name>
<dbReference type="GO" id="GO:0016853">
    <property type="term" value="F:isomerase activity"/>
    <property type="evidence" value="ECO:0007669"/>
    <property type="project" value="UniProtKB-KW"/>
</dbReference>
<dbReference type="Proteomes" id="UP001159257">
    <property type="component" value="Unassembled WGS sequence"/>
</dbReference>
<dbReference type="PROSITE" id="PS51352">
    <property type="entry name" value="THIOREDOXIN_2"/>
    <property type="match status" value="1"/>
</dbReference>
<feature type="domain" description="Thioredoxin" evidence="6">
    <location>
        <begin position="86"/>
        <end position="283"/>
    </location>
</feature>
<proteinExistence type="inferred from homology"/>
<dbReference type="PANTHER" id="PTHR13887:SF14">
    <property type="entry name" value="DISULFIDE BOND FORMATION PROTEIN D"/>
    <property type="match status" value="1"/>
</dbReference>
<accession>A0ABY1S4H0</accession>
<dbReference type="Pfam" id="PF13462">
    <property type="entry name" value="Thioredoxin_4"/>
    <property type="match status" value="1"/>
</dbReference>
<evidence type="ECO:0000313" key="8">
    <source>
        <dbReference type="Proteomes" id="UP001159257"/>
    </source>
</evidence>
<gene>
    <name evidence="7" type="ORF">SAMN04487964_1294</name>
</gene>
<dbReference type="SUPFAM" id="SSF52833">
    <property type="entry name" value="Thioredoxin-like"/>
    <property type="match status" value="1"/>
</dbReference>
<keyword evidence="4" id="KW-1015">Disulfide bond</keyword>
<evidence type="ECO:0000256" key="4">
    <source>
        <dbReference type="ARBA" id="ARBA00023157"/>
    </source>
</evidence>
<dbReference type="InterPro" id="IPR036249">
    <property type="entry name" value="Thioredoxin-like_sf"/>
</dbReference>
<keyword evidence="7" id="KW-0413">Isomerase</keyword>
<dbReference type="InterPro" id="IPR013766">
    <property type="entry name" value="Thioredoxin_domain"/>
</dbReference>
<evidence type="ECO:0000256" key="2">
    <source>
        <dbReference type="ARBA" id="ARBA00022729"/>
    </source>
</evidence>
<evidence type="ECO:0000256" key="5">
    <source>
        <dbReference type="ARBA" id="ARBA00023284"/>
    </source>
</evidence>
<dbReference type="PANTHER" id="PTHR13887">
    <property type="entry name" value="GLUTATHIONE S-TRANSFERASE KAPPA"/>
    <property type="match status" value="1"/>
</dbReference>
<evidence type="ECO:0000256" key="1">
    <source>
        <dbReference type="ARBA" id="ARBA00005791"/>
    </source>
</evidence>
<comment type="caution">
    <text evidence="7">The sequence shown here is derived from an EMBL/GenBank/DDBJ whole genome shotgun (WGS) entry which is preliminary data.</text>
</comment>
<evidence type="ECO:0000256" key="3">
    <source>
        <dbReference type="ARBA" id="ARBA00023002"/>
    </source>
</evidence>
<protein>
    <submittedName>
        <fullName evidence="7">Protein-disulfide isomerase</fullName>
    </submittedName>
</protein>
<dbReference type="RefSeq" id="WP_239040022.1">
    <property type="nucleotide sequence ID" value="NZ_BAAAEY010000008.1"/>
</dbReference>
<comment type="similarity">
    <text evidence="1">Belongs to the thioredoxin family. DsbA subfamily.</text>
</comment>
<keyword evidence="2" id="KW-0732">Signal</keyword>
<dbReference type="Gene3D" id="3.40.30.10">
    <property type="entry name" value="Glutaredoxin"/>
    <property type="match status" value="1"/>
</dbReference>
<reference evidence="7 8" key="1">
    <citation type="submission" date="2017-05" db="EMBL/GenBank/DDBJ databases">
        <authorList>
            <person name="Varghese N."/>
            <person name="Submissions S."/>
        </authorList>
    </citation>
    <scope>NUCLEOTIDE SEQUENCE [LARGE SCALE GENOMIC DNA]</scope>
    <source>
        <strain evidence="7 8">CGMCC 1.7287</strain>
    </source>
</reference>
<evidence type="ECO:0000313" key="7">
    <source>
        <dbReference type="EMBL" id="SMR78820.1"/>
    </source>
</evidence>
<organism evidence="7 8">
    <name type="scientific">Marinobacterium sediminicola</name>
    <dbReference type="NCBI Taxonomy" id="518898"/>
    <lineage>
        <taxon>Bacteria</taxon>
        <taxon>Pseudomonadati</taxon>
        <taxon>Pseudomonadota</taxon>
        <taxon>Gammaproteobacteria</taxon>
        <taxon>Oceanospirillales</taxon>
        <taxon>Oceanospirillaceae</taxon>
        <taxon>Marinobacterium</taxon>
    </lineage>
</organism>